<reference evidence="5 6" key="1">
    <citation type="submission" date="2017-12" db="EMBL/GenBank/DDBJ databases">
        <title>Genomes of bacteria within cyanobacterial aggregates.</title>
        <authorList>
            <person name="Cai H."/>
        </authorList>
    </citation>
    <scope>NUCLEOTIDE SEQUENCE [LARGE SCALE GENOMIC DNA]</scope>
    <source>
        <strain evidence="5 6">TH16</strain>
    </source>
</reference>
<feature type="domain" description="HTH lacI-type" evidence="4">
    <location>
        <begin position="6"/>
        <end position="61"/>
    </location>
</feature>
<evidence type="ECO:0000256" key="1">
    <source>
        <dbReference type="ARBA" id="ARBA00023015"/>
    </source>
</evidence>
<protein>
    <submittedName>
        <fullName evidence="5">LacI family transcriptional regulator</fullName>
    </submittedName>
</protein>
<accession>A0A2K9NIH2</accession>
<evidence type="ECO:0000259" key="4">
    <source>
        <dbReference type="PROSITE" id="PS50932"/>
    </source>
</evidence>
<dbReference type="KEGG" id="ncb:C0V82_18950"/>
<dbReference type="CDD" id="cd01392">
    <property type="entry name" value="HTH_LacI"/>
    <property type="match status" value="1"/>
</dbReference>
<evidence type="ECO:0000313" key="5">
    <source>
        <dbReference type="EMBL" id="AUN32879.1"/>
    </source>
</evidence>
<dbReference type="PANTHER" id="PTHR30146:SF120">
    <property type="entry name" value="ALANINE RACEMASE"/>
    <property type="match status" value="1"/>
</dbReference>
<keyword evidence="1" id="KW-0805">Transcription regulation</keyword>
<evidence type="ECO:0000256" key="3">
    <source>
        <dbReference type="ARBA" id="ARBA00023163"/>
    </source>
</evidence>
<dbReference type="PROSITE" id="PS50932">
    <property type="entry name" value="HTH_LACI_2"/>
    <property type="match status" value="1"/>
</dbReference>
<dbReference type="PROSITE" id="PS00356">
    <property type="entry name" value="HTH_LACI_1"/>
    <property type="match status" value="1"/>
</dbReference>
<dbReference type="InterPro" id="IPR010982">
    <property type="entry name" value="Lambda_DNA-bd_dom_sf"/>
</dbReference>
<keyword evidence="2" id="KW-0238">DNA-binding</keyword>
<dbReference type="SUPFAM" id="SSF53822">
    <property type="entry name" value="Periplasmic binding protein-like I"/>
    <property type="match status" value="1"/>
</dbReference>
<dbReference type="InterPro" id="IPR000843">
    <property type="entry name" value="HTH_LacI"/>
</dbReference>
<dbReference type="Pfam" id="PF00356">
    <property type="entry name" value="LacI"/>
    <property type="match status" value="1"/>
</dbReference>
<dbReference type="PANTHER" id="PTHR30146">
    <property type="entry name" value="LACI-RELATED TRANSCRIPTIONAL REPRESSOR"/>
    <property type="match status" value="1"/>
</dbReference>
<dbReference type="InterPro" id="IPR046335">
    <property type="entry name" value="LacI/GalR-like_sensor"/>
</dbReference>
<dbReference type="Gene3D" id="3.40.50.2300">
    <property type="match status" value="2"/>
</dbReference>
<organism evidence="5 6">
    <name type="scientific">Niveispirillum cyanobacteriorum</name>
    <dbReference type="NCBI Taxonomy" id="1612173"/>
    <lineage>
        <taxon>Bacteria</taxon>
        <taxon>Pseudomonadati</taxon>
        <taxon>Pseudomonadota</taxon>
        <taxon>Alphaproteobacteria</taxon>
        <taxon>Rhodospirillales</taxon>
        <taxon>Azospirillaceae</taxon>
        <taxon>Niveispirillum</taxon>
    </lineage>
</organism>
<dbReference type="EMBL" id="CP025612">
    <property type="protein sequence ID" value="AUN32879.1"/>
    <property type="molecule type" value="Genomic_DNA"/>
</dbReference>
<evidence type="ECO:0000256" key="2">
    <source>
        <dbReference type="ARBA" id="ARBA00023125"/>
    </source>
</evidence>
<dbReference type="Gene3D" id="1.10.260.40">
    <property type="entry name" value="lambda repressor-like DNA-binding domains"/>
    <property type="match status" value="1"/>
</dbReference>
<keyword evidence="3" id="KW-0804">Transcription</keyword>
<keyword evidence="6" id="KW-1185">Reference proteome</keyword>
<dbReference type="GO" id="GO:0000976">
    <property type="term" value="F:transcription cis-regulatory region binding"/>
    <property type="evidence" value="ECO:0007669"/>
    <property type="project" value="TreeGrafter"/>
</dbReference>
<dbReference type="SMART" id="SM00354">
    <property type="entry name" value="HTH_LACI"/>
    <property type="match status" value="1"/>
</dbReference>
<dbReference type="GO" id="GO:0003700">
    <property type="term" value="F:DNA-binding transcription factor activity"/>
    <property type="evidence" value="ECO:0007669"/>
    <property type="project" value="TreeGrafter"/>
</dbReference>
<dbReference type="Proteomes" id="UP000234752">
    <property type="component" value="Chromosome eg_2"/>
</dbReference>
<name>A0A2K9NIH2_9PROT</name>
<gene>
    <name evidence="5" type="ORF">C0V82_18950</name>
</gene>
<dbReference type="InterPro" id="IPR028082">
    <property type="entry name" value="Peripla_BP_I"/>
</dbReference>
<dbReference type="Pfam" id="PF13377">
    <property type="entry name" value="Peripla_BP_3"/>
    <property type="match status" value="1"/>
</dbReference>
<sequence length="337" mass="36102">MRARASRLQDIARQAGVSVSTVSRALSGSSAVNAETRRRIRELAEAAQYDAPPRRARHTAGGDRPSVMVVMPAAHAGGQTVDPFSLGLVGGISLAMRERGLDLTIGHATPVDQRGLADLLDSSQVDGMIFLGQSQLHEALNRLFRDGRRFVVWGAVAPDQDYCSVGSDNGRGGYRAAHHLARLGRKRIAFLGDTHTIELAQRHQGYVNALREAGLAPDPRLHRRCRLVPDAAVEAVDDLLDQGVAFDAIVAVSDLVAIGAIRALNRRGLSVPHDVAVVGYDDIEIAAHAHPALTTIRQDTAKAGRLLVAKLLRLLAGDQAMSERLSTDLIVRESCGA</sequence>
<proteinExistence type="predicted"/>
<dbReference type="OrthoDB" id="7170131at2"/>
<dbReference type="AlphaFoldDB" id="A0A2K9NIH2"/>
<dbReference type="SUPFAM" id="SSF47413">
    <property type="entry name" value="lambda repressor-like DNA-binding domains"/>
    <property type="match status" value="1"/>
</dbReference>
<evidence type="ECO:0000313" key="6">
    <source>
        <dbReference type="Proteomes" id="UP000234752"/>
    </source>
</evidence>